<name>M5G9Q4_DACPD</name>
<dbReference type="OrthoDB" id="2676448at2759"/>
<gene>
    <name evidence="1" type="ORF">DACRYDRAFT_50865</name>
</gene>
<evidence type="ECO:0000313" key="1">
    <source>
        <dbReference type="EMBL" id="EJU02602.1"/>
    </source>
</evidence>
<proteinExistence type="predicted"/>
<dbReference type="RefSeq" id="XP_040629496.1">
    <property type="nucleotide sequence ID" value="XM_040775014.1"/>
</dbReference>
<dbReference type="GeneID" id="63690076"/>
<sequence>ALDDLEGLVVQRLFEMEKMNIRGTGYAMCTSITKAMQEHSSAICLAMEKYNKAALMLDPPRPILTYQEVINMSFLSDFALLCYLQDDIRKH</sequence>
<dbReference type="AlphaFoldDB" id="M5G9Q4"/>
<accession>M5G9Q4</accession>
<organism evidence="1 2">
    <name type="scientific">Dacryopinax primogenitus (strain DJM 731)</name>
    <name type="common">Brown rot fungus</name>
    <dbReference type="NCBI Taxonomy" id="1858805"/>
    <lineage>
        <taxon>Eukaryota</taxon>
        <taxon>Fungi</taxon>
        <taxon>Dikarya</taxon>
        <taxon>Basidiomycota</taxon>
        <taxon>Agaricomycotina</taxon>
        <taxon>Dacrymycetes</taxon>
        <taxon>Dacrymycetales</taxon>
        <taxon>Dacrymycetaceae</taxon>
        <taxon>Dacryopinax</taxon>
    </lineage>
</organism>
<keyword evidence="2" id="KW-1185">Reference proteome</keyword>
<dbReference type="HOGENOM" id="CLU_013084_4_3_1"/>
<protein>
    <submittedName>
        <fullName evidence="1">Uncharacterized protein</fullName>
    </submittedName>
</protein>
<reference evidence="1 2" key="1">
    <citation type="journal article" date="2012" name="Science">
        <title>The Paleozoic origin of enzymatic lignin decomposition reconstructed from 31 fungal genomes.</title>
        <authorList>
            <person name="Floudas D."/>
            <person name="Binder M."/>
            <person name="Riley R."/>
            <person name="Barry K."/>
            <person name="Blanchette R.A."/>
            <person name="Henrissat B."/>
            <person name="Martinez A.T."/>
            <person name="Otillar R."/>
            <person name="Spatafora J.W."/>
            <person name="Yadav J.S."/>
            <person name="Aerts A."/>
            <person name="Benoit I."/>
            <person name="Boyd A."/>
            <person name="Carlson A."/>
            <person name="Copeland A."/>
            <person name="Coutinho P.M."/>
            <person name="de Vries R.P."/>
            <person name="Ferreira P."/>
            <person name="Findley K."/>
            <person name="Foster B."/>
            <person name="Gaskell J."/>
            <person name="Glotzer D."/>
            <person name="Gorecki P."/>
            <person name="Heitman J."/>
            <person name="Hesse C."/>
            <person name="Hori C."/>
            <person name="Igarashi K."/>
            <person name="Jurgens J.A."/>
            <person name="Kallen N."/>
            <person name="Kersten P."/>
            <person name="Kohler A."/>
            <person name="Kuees U."/>
            <person name="Kumar T.K.A."/>
            <person name="Kuo A."/>
            <person name="LaButti K."/>
            <person name="Larrondo L.F."/>
            <person name="Lindquist E."/>
            <person name="Ling A."/>
            <person name="Lombard V."/>
            <person name="Lucas S."/>
            <person name="Lundell T."/>
            <person name="Martin R."/>
            <person name="McLaughlin D.J."/>
            <person name="Morgenstern I."/>
            <person name="Morin E."/>
            <person name="Murat C."/>
            <person name="Nagy L.G."/>
            <person name="Nolan M."/>
            <person name="Ohm R.A."/>
            <person name="Patyshakuliyeva A."/>
            <person name="Rokas A."/>
            <person name="Ruiz-Duenas F.J."/>
            <person name="Sabat G."/>
            <person name="Salamov A."/>
            <person name="Samejima M."/>
            <person name="Schmutz J."/>
            <person name="Slot J.C."/>
            <person name="St John F."/>
            <person name="Stenlid J."/>
            <person name="Sun H."/>
            <person name="Sun S."/>
            <person name="Syed K."/>
            <person name="Tsang A."/>
            <person name="Wiebenga A."/>
            <person name="Young D."/>
            <person name="Pisabarro A."/>
            <person name="Eastwood D.C."/>
            <person name="Martin F."/>
            <person name="Cullen D."/>
            <person name="Grigoriev I.V."/>
            <person name="Hibbett D.S."/>
        </authorList>
    </citation>
    <scope>NUCLEOTIDE SEQUENCE [LARGE SCALE GENOMIC DNA]</scope>
    <source>
        <strain evidence="1 2">DJM-731 SS1</strain>
    </source>
</reference>
<dbReference type="Proteomes" id="UP000030653">
    <property type="component" value="Unassembled WGS sequence"/>
</dbReference>
<feature type="non-terminal residue" evidence="1">
    <location>
        <position position="1"/>
    </location>
</feature>
<dbReference type="EMBL" id="JH795861">
    <property type="protein sequence ID" value="EJU02602.1"/>
    <property type="molecule type" value="Genomic_DNA"/>
</dbReference>
<evidence type="ECO:0000313" key="2">
    <source>
        <dbReference type="Proteomes" id="UP000030653"/>
    </source>
</evidence>